<gene>
    <name evidence="4" type="ORF">BT96DRAFT_983988</name>
</gene>
<name>A0A6A4IQR3_9AGAR</name>
<evidence type="ECO:0000256" key="2">
    <source>
        <dbReference type="SAM" id="MobiDB-lite"/>
    </source>
</evidence>
<dbReference type="SUPFAM" id="SSF57850">
    <property type="entry name" value="RING/U-box"/>
    <property type="match status" value="1"/>
</dbReference>
<evidence type="ECO:0000313" key="4">
    <source>
        <dbReference type="EMBL" id="KAE9410454.1"/>
    </source>
</evidence>
<dbReference type="InterPro" id="IPR013083">
    <property type="entry name" value="Znf_RING/FYVE/PHD"/>
</dbReference>
<reference evidence="4" key="1">
    <citation type="journal article" date="2019" name="Environ. Microbiol.">
        <title>Fungal ecological strategies reflected in gene transcription - a case study of two litter decomposers.</title>
        <authorList>
            <person name="Barbi F."/>
            <person name="Kohler A."/>
            <person name="Barry K."/>
            <person name="Baskaran P."/>
            <person name="Daum C."/>
            <person name="Fauchery L."/>
            <person name="Ihrmark K."/>
            <person name="Kuo A."/>
            <person name="LaButti K."/>
            <person name="Lipzen A."/>
            <person name="Morin E."/>
            <person name="Grigoriev I.V."/>
            <person name="Henrissat B."/>
            <person name="Lindahl B."/>
            <person name="Martin F."/>
        </authorList>
    </citation>
    <scope>NUCLEOTIDE SEQUENCE</scope>
    <source>
        <strain evidence="4">JB14</strain>
    </source>
</reference>
<dbReference type="Gene3D" id="3.30.40.10">
    <property type="entry name" value="Zinc/RING finger domain, C3HC4 (zinc finger)"/>
    <property type="match status" value="1"/>
</dbReference>
<feature type="region of interest" description="Disordered" evidence="2">
    <location>
        <begin position="143"/>
        <end position="163"/>
    </location>
</feature>
<dbReference type="InterPro" id="IPR001841">
    <property type="entry name" value="Znf_RING"/>
</dbReference>
<dbReference type="GO" id="GO:0008270">
    <property type="term" value="F:zinc ion binding"/>
    <property type="evidence" value="ECO:0007669"/>
    <property type="project" value="UniProtKB-KW"/>
</dbReference>
<keyword evidence="5" id="KW-1185">Reference proteome</keyword>
<evidence type="ECO:0000313" key="5">
    <source>
        <dbReference type="Proteomes" id="UP000799118"/>
    </source>
</evidence>
<dbReference type="EMBL" id="ML769385">
    <property type="protein sequence ID" value="KAE9410454.1"/>
    <property type="molecule type" value="Genomic_DNA"/>
</dbReference>
<dbReference type="AlphaFoldDB" id="A0A6A4IQR3"/>
<evidence type="ECO:0000259" key="3">
    <source>
        <dbReference type="PROSITE" id="PS50089"/>
    </source>
</evidence>
<proteinExistence type="predicted"/>
<organism evidence="4 5">
    <name type="scientific">Gymnopus androsaceus JB14</name>
    <dbReference type="NCBI Taxonomy" id="1447944"/>
    <lineage>
        <taxon>Eukaryota</taxon>
        <taxon>Fungi</taxon>
        <taxon>Dikarya</taxon>
        <taxon>Basidiomycota</taxon>
        <taxon>Agaricomycotina</taxon>
        <taxon>Agaricomycetes</taxon>
        <taxon>Agaricomycetidae</taxon>
        <taxon>Agaricales</taxon>
        <taxon>Marasmiineae</taxon>
        <taxon>Omphalotaceae</taxon>
        <taxon>Gymnopus</taxon>
    </lineage>
</organism>
<dbReference type="PROSITE" id="PS50089">
    <property type="entry name" value="ZF_RING_2"/>
    <property type="match status" value="1"/>
</dbReference>
<protein>
    <recommendedName>
        <fullName evidence="3">RING-type domain-containing protein</fullName>
    </recommendedName>
</protein>
<dbReference type="Proteomes" id="UP000799118">
    <property type="component" value="Unassembled WGS sequence"/>
</dbReference>
<evidence type="ECO:0000256" key="1">
    <source>
        <dbReference type="PROSITE-ProRule" id="PRU00175"/>
    </source>
</evidence>
<dbReference type="OrthoDB" id="8062037at2759"/>
<keyword evidence="1" id="KW-0862">Zinc</keyword>
<keyword evidence="1" id="KW-0863">Zinc-finger</keyword>
<accession>A0A6A4IQR3</accession>
<keyword evidence="1" id="KW-0479">Metal-binding</keyword>
<feature type="domain" description="RING-type" evidence="3">
    <location>
        <begin position="69"/>
        <end position="134"/>
    </location>
</feature>
<sequence length="223" mass="24635">MTTLPNFPAFAMPDIPNRDHTIDLVLDYLASIAGPAGQLSRQEMDQIINQLPRLNEQQVITLGHKESVCPICFIPLMDLLAEEETAIAMDSPAHPIEELGVTRLAEPHQCNHLFCRRDISRWVVDGHDSCPTCRRPLLERNADDADATNNSNTAPSPAEDAYDPSQLQSVLQHLQGVSIEGLGEEPESLLGASSFPAFLFGPETYLANSSHNEDRSEYHGMYS</sequence>